<organism evidence="3 4">
    <name type="scientific">Lagenidium giganteum</name>
    <dbReference type="NCBI Taxonomy" id="4803"/>
    <lineage>
        <taxon>Eukaryota</taxon>
        <taxon>Sar</taxon>
        <taxon>Stramenopiles</taxon>
        <taxon>Oomycota</taxon>
        <taxon>Peronosporomycetes</taxon>
        <taxon>Pythiales</taxon>
        <taxon>Pythiaceae</taxon>
    </lineage>
</organism>
<reference evidence="3" key="1">
    <citation type="submission" date="2022-11" db="EMBL/GenBank/DDBJ databases">
        <authorList>
            <person name="Morgan W.R."/>
            <person name="Tartar A."/>
        </authorList>
    </citation>
    <scope>NUCLEOTIDE SEQUENCE</scope>
    <source>
        <strain evidence="3">ARSEF 373</strain>
    </source>
</reference>
<evidence type="ECO:0000313" key="4">
    <source>
        <dbReference type="Proteomes" id="UP001146120"/>
    </source>
</evidence>
<feature type="transmembrane region" description="Helical" evidence="1">
    <location>
        <begin position="423"/>
        <end position="442"/>
    </location>
</feature>
<proteinExistence type="predicted"/>
<dbReference type="EMBL" id="DAKRPA010000006">
    <property type="protein sequence ID" value="DBA04651.1"/>
    <property type="molecule type" value="Genomic_DNA"/>
</dbReference>
<keyword evidence="1" id="KW-1133">Transmembrane helix</keyword>
<evidence type="ECO:0000256" key="1">
    <source>
        <dbReference type="SAM" id="Phobius"/>
    </source>
</evidence>
<feature type="chain" id="PRO_5043965817" description="Transmembrane protein" evidence="2">
    <location>
        <begin position="21"/>
        <end position="570"/>
    </location>
</feature>
<evidence type="ECO:0000256" key="2">
    <source>
        <dbReference type="SAM" id="SignalP"/>
    </source>
</evidence>
<comment type="caution">
    <text evidence="3">The sequence shown here is derived from an EMBL/GenBank/DDBJ whole genome shotgun (WGS) entry which is preliminary data.</text>
</comment>
<feature type="transmembrane region" description="Helical" evidence="1">
    <location>
        <begin position="296"/>
        <end position="319"/>
    </location>
</feature>
<sequence length="570" mass="62569">MISCVVYMLLATCLACATRGLSDMAQPNLMLGLVEEAWDHDIWDCPVLTFMQGNTTVAQATKNDALNLTTLSLGTLQYDTCGRRDGACADALRPNTERVLGLLALSFKQIPDFEVPVFATPTADIRMQYVNQLSGWNFPVVQYSIPGYNWAVVCSVRRSRYHLATEKDSNLVDSTAMCSNRAFDPDWICENEVAKNVATYIIKLERGVTTYLGKTPRGEIYYNPGNIAVLTGSVRGNGSFTTVPSTDEYNDGILQSAAPWDVCPAYLCKGTFNYDTYAGMRWQGQGKAMLTWTPGVLMQFNAITLWAMTMFYGLVQLLYLPRSSVCVIPVLMSKSLVGVGVLALACYGNYNVQVLTTYLSLNKVRSFNAEPYRLSGPLALASVIGIMSGTVIQIFFNPYLAVPSYVLTSVSVINFVIVFILEAYVFIALFFVKVGIVIVGIIRRRTSPPPAAMNGVLRLFGAKSISSLATSGVGGCVHVTPTGVVLVDTGVLVSNNFVRVSDEYAIRTSNLKYAIIFRFMPRRAAWLISTVVGRALALRTNGNTVGNQVEFRELKDMRLTETSRITSHLA</sequence>
<dbReference type="AlphaFoldDB" id="A0AAV2ZEQ3"/>
<name>A0AAV2ZEQ3_9STRA</name>
<protein>
    <recommendedName>
        <fullName evidence="5">Transmembrane protein</fullName>
    </recommendedName>
</protein>
<feature type="signal peptide" evidence="2">
    <location>
        <begin position="1"/>
        <end position="20"/>
    </location>
</feature>
<feature type="transmembrane region" description="Helical" evidence="1">
    <location>
        <begin position="331"/>
        <end position="352"/>
    </location>
</feature>
<evidence type="ECO:0000313" key="3">
    <source>
        <dbReference type="EMBL" id="DBA04651.1"/>
    </source>
</evidence>
<feature type="transmembrane region" description="Helical" evidence="1">
    <location>
        <begin position="372"/>
        <end position="392"/>
    </location>
</feature>
<evidence type="ECO:0008006" key="5">
    <source>
        <dbReference type="Google" id="ProtNLM"/>
    </source>
</evidence>
<gene>
    <name evidence="3" type="ORF">N0F65_012234</name>
</gene>
<accession>A0AAV2ZEQ3</accession>
<keyword evidence="4" id="KW-1185">Reference proteome</keyword>
<keyword evidence="2" id="KW-0732">Signal</keyword>
<reference evidence="3" key="2">
    <citation type="journal article" date="2023" name="Microbiol Resour">
        <title>Decontamination and Annotation of the Draft Genome Sequence of the Oomycete Lagenidium giganteum ARSEF 373.</title>
        <authorList>
            <person name="Morgan W.R."/>
            <person name="Tartar A."/>
        </authorList>
    </citation>
    <scope>NUCLEOTIDE SEQUENCE</scope>
    <source>
        <strain evidence="3">ARSEF 373</strain>
    </source>
</reference>
<dbReference type="Proteomes" id="UP001146120">
    <property type="component" value="Unassembled WGS sequence"/>
</dbReference>
<keyword evidence="1" id="KW-0472">Membrane</keyword>
<keyword evidence="1" id="KW-0812">Transmembrane</keyword>